<dbReference type="Proteomes" id="UP000177625">
    <property type="component" value="Unassembled WGS sequence"/>
</dbReference>
<evidence type="ECO:0000313" key="9">
    <source>
        <dbReference type="EMBL" id="CZT46600.1"/>
    </source>
</evidence>
<feature type="transmembrane region" description="Helical" evidence="7">
    <location>
        <begin position="391"/>
        <end position="410"/>
    </location>
</feature>
<gene>
    <name evidence="9" type="ORF">RSE6_07052</name>
</gene>
<proteinExistence type="inferred from homology"/>
<name>A0A1E1MC03_RHYSE</name>
<dbReference type="Pfam" id="PF00083">
    <property type="entry name" value="Sugar_tr"/>
    <property type="match status" value="2"/>
</dbReference>
<keyword evidence="10" id="KW-1185">Reference proteome</keyword>
<sequence length="463" mass="50753">MVSQNSVLQHFNKSLTLACLLIAVSTFNYGFDNAGFNTTQAMDGFQRQFGRLNSTTGKYFLPPSWLSLFNSLNYIGFGVGVIVGSLVSGGYGRRMCMFTMSCYALITATIAVTSTTREQILAARVLNYVYIGMELAVVPVFQSEIVPAPVRGLAVGSYQFSLMSPRWLLTKDRVEEARDAFYKFRSGCVSDEEIAAEFEALQLALRLEPEQGKYMELFQGVNKRRTAIVVAMNFFQQATGQAFASTYGTIFIKGLGTINPFNMSIVMSVVNLTLVTTGLFLNDRIGRRPLLFIGAGIQIAAILTMGGLGTVSNPTDQHKIAIVAMLVVFSAGFVFAWAPLTYVITTEVSALRLRGASQRTASMVNVIMNFAVNFSLPYLLYAPYAALGSKVGFIFGAIAVCAVIFTFFCVPECKGRTLEQVDRMFNEGVPLRQFGDHQIVDPSEEASLEKTDMGVEVKAVEKI</sequence>
<comment type="subcellular location">
    <subcellularLocation>
        <location evidence="1">Membrane</location>
        <topology evidence="1">Multi-pass membrane protein</topology>
    </subcellularLocation>
</comment>
<dbReference type="InterPro" id="IPR003663">
    <property type="entry name" value="Sugar/inositol_transpt"/>
</dbReference>
<dbReference type="AlphaFoldDB" id="A0A1E1MC03"/>
<dbReference type="PANTHER" id="PTHR48022:SF77">
    <property type="entry name" value="MAJOR FACILITATOR SUPERFAMILY (MFS) PROFILE DOMAIN-CONTAINING PROTEIN"/>
    <property type="match status" value="1"/>
</dbReference>
<evidence type="ECO:0000256" key="7">
    <source>
        <dbReference type="SAM" id="Phobius"/>
    </source>
</evidence>
<keyword evidence="6 7" id="KW-0472">Membrane</keyword>
<dbReference type="InterPro" id="IPR020846">
    <property type="entry name" value="MFS_dom"/>
</dbReference>
<feature type="transmembrane region" description="Helical" evidence="7">
    <location>
        <begin position="290"/>
        <end position="308"/>
    </location>
</feature>
<comment type="similarity">
    <text evidence="2">Belongs to the major facilitator superfamily. Sugar transporter (TC 2.A.1.1) family.</text>
</comment>
<evidence type="ECO:0000256" key="4">
    <source>
        <dbReference type="ARBA" id="ARBA00022692"/>
    </source>
</evidence>
<dbReference type="Gene3D" id="1.20.1250.20">
    <property type="entry name" value="MFS general substrate transporter like domains"/>
    <property type="match status" value="2"/>
</dbReference>
<evidence type="ECO:0000259" key="8">
    <source>
        <dbReference type="PROSITE" id="PS50850"/>
    </source>
</evidence>
<evidence type="ECO:0000256" key="6">
    <source>
        <dbReference type="ARBA" id="ARBA00023136"/>
    </source>
</evidence>
<keyword evidence="5 7" id="KW-1133">Transmembrane helix</keyword>
<evidence type="ECO:0000256" key="5">
    <source>
        <dbReference type="ARBA" id="ARBA00022989"/>
    </source>
</evidence>
<dbReference type="GO" id="GO:0016020">
    <property type="term" value="C:membrane"/>
    <property type="evidence" value="ECO:0007669"/>
    <property type="project" value="UniProtKB-SubCell"/>
</dbReference>
<dbReference type="PRINTS" id="PR00171">
    <property type="entry name" value="SUGRTRNSPORT"/>
</dbReference>
<evidence type="ECO:0000256" key="3">
    <source>
        <dbReference type="ARBA" id="ARBA00022448"/>
    </source>
</evidence>
<dbReference type="InterPro" id="IPR036259">
    <property type="entry name" value="MFS_trans_sf"/>
</dbReference>
<feature type="transmembrane region" description="Helical" evidence="7">
    <location>
        <begin position="320"/>
        <end position="345"/>
    </location>
</feature>
<dbReference type="InterPro" id="IPR050360">
    <property type="entry name" value="MFS_Sugar_Transporters"/>
</dbReference>
<organism evidence="9 10">
    <name type="scientific">Rhynchosporium secalis</name>
    <name type="common">Barley scald fungus</name>
    <dbReference type="NCBI Taxonomy" id="38038"/>
    <lineage>
        <taxon>Eukaryota</taxon>
        <taxon>Fungi</taxon>
        <taxon>Dikarya</taxon>
        <taxon>Ascomycota</taxon>
        <taxon>Pezizomycotina</taxon>
        <taxon>Leotiomycetes</taxon>
        <taxon>Helotiales</taxon>
        <taxon>Ploettnerulaceae</taxon>
        <taxon>Rhynchosporium</taxon>
    </lineage>
</organism>
<feature type="transmembrane region" description="Helical" evidence="7">
    <location>
        <begin position="366"/>
        <end position="385"/>
    </location>
</feature>
<feature type="transmembrane region" description="Helical" evidence="7">
    <location>
        <begin position="261"/>
        <end position="281"/>
    </location>
</feature>
<protein>
    <submittedName>
        <fullName evidence="9">Related to RGT2-Sensor of high external glucose concentrations</fullName>
    </submittedName>
</protein>
<feature type="transmembrane region" description="Helical" evidence="7">
    <location>
        <begin position="65"/>
        <end position="88"/>
    </location>
</feature>
<reference evidence="10" key="1">
    <citation type="submission" date="2016-03" db="EMBL/GenBank/DDBJ databases">
        <authorList>
            <person name="Guldener U."/>
        </authorList>
    </citation>
    <scope>NUCLEOTIDE SEQUENCE [LARGE SCALE GENOMIC DNA]</scope>
</reference>
<evidence type="ECO:0000313" key="10">
    <source>
        <dbReference type="Proteomes" id="UP000177625"/>
    </source>
</evidence>
<dbReference type="SUPFAM" id="SSF103473">
    <property type="entry name" value="MFS general substrate transporter"/>
    <property type="match status" value="1"/>
</dbReference>
<accession>A0A1E1MC03</accession>
<evidence type="ECO:0000256" key="2">
    <source>
        <dbReference type="ARBA" id="ARBA00010992"/>
    </source>
</evidence>
<keyword evidence="3" id="KW-0813">Transport</keyword>
<feature type="domain" description="Major facilitator superfamily (MFS) profile" evidence="8">
    <location>
        <begin position="18"/>
        <end position="414"/>
    </location>
</feature>
<keyword evidence="4 7" id="KW-0812">Transmembrane</keyword>
<evidence type="ECO:0000256" key="1">
    <source>
        <dbReference type="ARBA" id="ARBA00004141"/>
    </source>
</evidence>
<dbReference type="PANTHER" id="PTHR48022">
    <property type="entry name" value="PLASTIDIC GLUCOSE TRANSPORTER 4"/>
    <property type="match status" value="1"/>
</dbReference>
<dbReference type="InterPro" id="IPR005828">
    <property type="entry name" value="MFS_sugar_transport-like"/>
</dbReference>
<dbReference type="GO" id="GO:0005351">
    <property type="term" value="F:carbohydrate:proton symporter activity"/>
    <property type="evidence" value="ECO:0007669"/>
    <property type="project" value="TreeGrafter"/>
</dbReference>
<dbReference type="EMBL" id="FJVC01000255">
    <property type="protein sequence ID" value="CZT46600.1"/>
    <property type="molecule type" value="Genomic_DNA"/>
</dbReference>
<dbReference type="PROSITE" id="PS50850">
    <property type="entry name" value="MFS"/>
    <property type="match status" value="1"/>
</dbReference>